<keyword evidence="1" id="KW-0805">Transcription regulation</keyword>
<dbReference type="InterPro" id="IPR014710">
    <property type="entry name" value="RmlC-like_jellyroll"/>
</dbReference>
<evidence type="ECO:0000256" key="3">
    <source>
        <dbReference type="ARBA" id="ARBA00023163"/>
    </source>
</evidence>
<evidence type="ECO:0000313" key="7">
    <source>
        <dbReference type="Proteomes" id="UP000223749"/>
    </source>
</evidence>
<dbReference type="GO" id="GO:0003677">
    <property type="term" value="F:DNA binding"/>
    <property type="evidence" value="ECO:0007669"/>
    <property type="project" value="UniProtKB-KW"/>
</dbReference>
<dbReference type="PRINTS" id="PR00034">
    <property type="entry name" value="HTHCRP"/>
</dbReference>
<evidence type="ECO:0000259" key="5">
    <source>
        <dbReference type="PROSITE" id="PS51063"/>
    </source>
</evidence>
<dbReference type="InterPro" id="IPR036388">
    <property type="entry name" value="WH-like_DNA-bd_sf"/>
</dbReference>
<dbReference type="AlphaFoldDB" id="A0A2D1U2U0"/>
<dbReference type="GO" id="GO:0005829">
    <property type="term" value="C:cytosol"/>
    <property type="evidence" value="ECO:0007669"/>
    <property type="project" value="TreeGrafter"/>
</dbReference>
<evidence type="ECO:0000259" key="4">
    <source>
        <dbReference type="PROSITE" id="PS50042"/>
    </source>
</evidence>
<dbReference type="Gene3D" id="2.60.120.10">
    <property type="entry name" value="Jelly Rolls"/>
    <property type="match status" value="1"/>
</dbReference>
<evidence type="ECO:0000256" key="1">
    <source>
        <dbReference type="ARBA" id="ARBA00023015"/>
    </source>
</evidence>
<keyword evidence="3" id="KW-0804">Transcription</keyword>
<reference evidence="6 7" key="1">
    <citation type="submission" date="2017-10" db="EMBL/GenBank/DDBJ databases">
        <title>Whole genome of Pedobacter ginsengisoli T01R-27 isolated from tomato rhizosphere.</title>
        <authorList>
            <person name="Weon H.-Y."/>
            <person name="Lee S.A."/>
            <person name="Sang M.K."/>
            <person name="Song J."/>
        </authorList>
    </citation>
    <scope>NUCLEOTIDE SEQUENCE [LARGE SCALE GENOMIC DNA]</scope>
    <source>
        <strain evidence="6 7">T01R-27</strain>
    </source>
</reference>
<dbReference type="Pfam" id="PF13545">
    <property type="entry name" value="HTH_Crp_2"/>
    <property type="match status" value="1"/>
</dbReference>
<dbReference type="SUPFAM" id="SSF46785">
    <property type="entry name" value="Winged helix' DNA-binding domain"/>
    <property type="match status" value="1"/>
</dbReference>
<dbReference type="SUPFAM" id="SSF51206">
    <property type="entry name" value="cAMP-binding domain-like"/>
    <property type="match status" value="1"/>
</dbReference>
<sequence length="229" mass="25861">MKKNTKACDLQSCLMCRLVLKEWKLPIETHRKNFLVKKGEVIIKEGDTVNGIYFVNKGKVKIHKTWGDKELIIRFASNGAIIGHRGLSTRSAVFPISATALEATSVCFIDLDFFMSTLKINSELTFQLMMFYADELQESERRMRNLAHMSVKGRLALSIIQLKDQFGVNDRGHINITLSRQDLAAFTGTTYETVFRMMNELVKEDLISVTGKAISVKDPRGLKALTLIA</sequence>
<feature type="domain" description="HTH crp-type" evidence="5">
    <location>
        <begin position="149"/>
        <end position="220"/>
    </location>
</feature>
<dbReference type="PANTHER" id="PTHR24567">
    <property type="entry name" value="CRP FAMILY TRANSCRIPTIONAL REGULATORY PROTEIN"/>
    <property type="match status" value="1"/>
</dbReference>
<dbReference type="SMART" id="SM00419">
    <property type="entry name" value="HTH_CRP"/>
    <property type="match status" value="1"/>
</dbReference>
<dbReference type="PROSITE" id="PS50042">
    <property type="entry name" value="CNMP_BINDING_3"/>
    <property type="match status" value="1"/>
</dbReference>
<dbReference type="InterPro" id="IPR036390">
    <property type="entry name" value="WH_DNA-bd_sf"/>
</dbReference>
<dbReference type="GO" id="GO:0003700">
    <property type="term" value="F:DNA-binding transcription factor activity"/>
    <property type="evidence" value="ECO:0007669"/>
    <property type="project" value="TreeGrafter"/>
</dbReference>
<dbReference type="SMART" id="SM00100">
    <property type="entry name" value="cNMP"/>
    <property type="match status" value="1"/>
</dbReference>
<dbReference type="InterPro" id="IPR050397">
    <property type="entry name" value="Env_Response_Regulators"/>
</dbReference>
<dbReference type="Gene3D" id="1.10.10.10">
    <property type="entry name" value="Winged helix-like DNA-binding domain superfamily/Winged helix DNA-binding domain"/>
    <property type="match status" value="1"/>
</dbReference>
<gene>
    <name evidence="6" type="ORF">CPT03_05280</name>
</gene>
<keyword evidence="7" id="KW-1185">Reference proteome</keyword>
<name>A0A2D1U2U0_9SPHI</name>
<accession>A0A2D1U2U0</accession>
<dbReference type="EMBL" id="CP024091">
    <property type="protein sequence ID" value="ATP55918.1"/>
    <property type="molecule type" value="Genomic_DNA"/>
</dbReference>
<proteinExistence type="predicted"/>
<dbReference type="OrthoDB" id="9127033at2"/>
<evidence type="ECO:0000256" key="2">
    <source>
        <dbReference type="ARBA" id="ARBA00023125"/>
    </source>
</evidence>
<dbReference type="RefSeq" id="WP_099437860.1">
    <property type="nucleotide sequence ID" value="NZ_CP024091.1"/>
</dbReference>
<dbReference type="KEGG" id="pgs:CPT03_05280"/>
<dbReference type="Proteomes" id="UP000223749">
    <property type="component" value="Chromosome"/>
</dbReference>
<dbReference type="InterPro" id="IPR018490">
    <property type="entry name" value="cNMP-bd_dom_sf"/>
</dbReference>
<dbReference type="InterPro" id="IPR012318">
    <property type="entry name" value="HTH_CRP"/>
</dbReference>
<keyword evidence="2" id="KW-0238">DNA-binding</keyword>
<dbReference type="CDD" id="cd00038">
    <property type="entry name" value="CAP_ED"/>
    <property type="match status" value="1"/>
</dbReference>
<organism evidence="6 7">
    <name type="scientific">Pedobacter ginsengisoli</name>
    <dbReference type="NCBI Taxonomy" id="363852"/>
    <lineage>
        <taxon>Bacteria</taxon>
        <taxon>Pseudomonadati</taxon>
        <taxon>Bacteroidota</taxon>
        <taxon>Sphingobacteriia</taxon>
        <taxon>Sphingobacteriales</taxon>
        <taxon>Sphingobacteriaceae</taxon>
        <taxon>Pedobacter</taxon>
    </lineage>
</organism>
<dbReference type="Pfam" id="PF00027">
    <property type="entry name" value="cNMP_binding"/>
    <property type="match status" value="1"/>
</dbReference>
<dbReference type="PROSITE" id="PS51063">
    <property type="entry name" value="HTH_CRP_2"/>
    <property type="match status" value="1"/>
</dbReference>
<feature type="domain" description="Cyclic nucleotide-binding" evidence="4">
    <location>
        <begin position="32"/>
        <end position="135"/>
    </location>
</feature>
<protein>
    <submittedName>
        <fullName evidence="6">Transcriptional regulator</fullName>
    </submittedName>
</protein>
<evidence type="ECO:0000313" key="6">
    <source>
        <dbReference type="EMBL" id="ATP55918.1"/>
    </source>
</evidence>
<dbReference type="InterPro" id="IPR000595">
    <property type="entry name" value="cNMP-bd_dom"/>
</dbReference>
<dbReference type="PANTHER" id="PTHR24567:SF26">
    <property type="entry name" value="REGULATORY PROTEIN YEIL"/>
    <property type="match status" value="1"/>
</dbReference>